<evidence type="ECO:0000259" key="2">
    <source>
        <dbReference type="SMART" id="SM00047"/>
    </source>
</evidence>
<accession>A0A2S9V632</accession>
<comment type="caution">
    <text evidence="3">The sequence shown here is derived from an EMBL/GenBank/DDBJ whole genome shotgun (WGS) entry which is preliminary data.</text>
</comment>
<dbReference type="RefSeq" id="WP_105936078.1">
    <property type="nucleotide sequence ID" value="NZ_PVNP01000196.1"/>
</dbReference>
<evidence type="ECO:0000313" key="4">
    <source>
        <dbReference type="Proteomes" id="UP000238949"/>
    </source>
</evidence>
<dbReference type="Proteomes" id="UP000238949">
    <property type="component" value="Unassembled WGS sequence"/>
</dbReference>
<keyword evidence="3" id="KW-0966">Cell projection</keyword>
<proteinExistence type="predicted"/>
<keyword evidence="1" id="KW-0472">Membrane</keyword>
<dbReference type="InterPro" id="IPR053195">
    <property type="entry name" value="Bax-like"/>
</dbReference>
<feature type="domain" description="Mannosyl-glycoprotein endo-beta-N-acetylglucosamidase-like" evidence="2">
    <location>
        <begin position="95"/>
        <end position="226"/>
    </location>
</feature>
<keyword evidence="3" id="KW-0282">Flagellum</keyword>
<keyword evidence="3" id="KW-0969">Cilium</keyword>
<dbReference type="AlphaFoldDB" id="A0A2S9V632"/>
<keyword evidence="1" id="KW-0812">Transmembrane</keyword>
<dbReference type="SMART" id="SM00047">
    <property type="entry name" value="LYZ2"/>
    <property type="match status" value="1"/>
</dbReference>
<gene>
    <name evidence="3" type="ORF">C6Y40_19560</name>
</gene>
<protein>
    <submittedName>
        <fullName evidence="3">Flagellar biosynthesis protein FlgJ</fullName>
    </submittedName>
</protein>
<keyword evidence="1" id="KW-1133">Transmembrane helix</keyword>
<dbReference type="GO" id="GO:0004040">
    <property type="term" value="F:amidase activity"/>
    <property type="evidence" value="ECO:0007669"/>
    <property type="project" value="InterPro"/>
</dbReference>
<evidence type="ECO:0000256" key="1">
    <source>
        <dbReference type="SAM" id="Phobius"/>
    </source>
</evidence>
<dbReference type="InterPro" id="IPR002901">
    <property type="entry name" value="MGlyc_endo_b_GlcNAc-like_dom"/>
</dbReference>
<reference evidence="4" key="1">
    <citation type="journal article" date="2020" name="Int. J. Syst. Evol. Microbiol.">
        <title>Alteromonas alba sp. nov., a marine bacterium isolated from the seawater of the West Pacific Ocean.</title>
        <authorList>
            <person name="Sun C."/>
            <person name="Wu Y.-H."/>
            <person name="Xamxidin M."/>
            <person name="Cheng H."/>
            <person name="Xu X.-W."/>
        </authorList>
    </citation>
    <scope>NUCLEOTIDE SEQUENCE [LARGE SCALE GENOMIC DNA]</scope>
    <source>
        <strain evidence="4">190</strain>
    </source>
</reference>
<feature type="transmembrane region" description="Helical" evidence="1">
    <location>
        <begin position="9"/>
        <end position="27"/>
    </location>
</feature>
<name>A0A2S9V632_9ALTE</name>
<keyword evidence="4" id="KW-1185">Reference proteome</keyword>
<organism evidence="3 4">
    <name type="scientific">Alteromonas alba</name>
    <dbReference type="NCBI Taxonomy" id="2079529"/>
    <lineage>
        <taxon>Bacteria</taxon>
        <taxon>Pseudomonadati</taxon>
        <taxon>Pseudomonadota</taxon>
        <taxon>Gammaproteobacteria</taxon>
        <taxon>Alteromonadales</taxon>
        <taxon>Alteromonadaceae</taxon>
        <taxon>Alteromonas/Salinimonas group</taxon>
        <taxon>Alteromonas</taxon>
    </lineage>
</organism>
<dbReference type="Gene3D" id="1.10.530.10">
    <property type="match status" value="1"/>
</dbReference>
<evidence type="ECO:0000313" key="3">
    <source>
        <dbReference type="EMBL" id="PRO71918.1"/>
    </source>
</evidence>
<dbReference type="OrthoDB" id="9788155at2"/>
<dbReference type="PANTHER" id="PTHR40572">
    <property type="entry name" value="PROTEIN BAX"/>
    <property type="match status" value="1"/>
</dbReference>
<dbReference type="PANTHER" id="PTHR40572:SF1">
    <property type="entry name" value="PROTEIN BAX"/>
    <property type="match status" value="1"/>
</dbReference>
<sequence>MINLKNNKVLLTLVAILVAIAIWFAFFSRVTPPDFSQYQAGPERKTAFFGYFEPLVADVNKDILADRAQVKEVCTADAENDAALSDLAVQYRVDKTDVEAESLCTVLLRRVDIVPASLALAQAANESAWGTSRFAQLGNNFFGQWCFVKGCGIVPNDRGQDQVHEVADFRSPRDSVASYMMNLNSHDAYRPLRNIRQSLRKQDADITGIELSHGLNSYSERGEEYGKELRAMISFNKLTQYD</sequence>
<dbReference type="EMBL" id="PVNP01000196">
    <property type="protein sequence ID" value="PRO71918.1"/>
    <property type="molecule type" value="Genomic_DNA"/>
</dbReference>
<dbReference type="Pfam" id="PF01832">
    <property type="entry name" value="Glucosaminidase"/>
    <property type="match status" value="1"/>
</dbReference>